<keyword evidence="2" id="KW-1185">Reference proteome</keyword>
<evidence type="ECO:0000313" key="1">
    <source>
        <dbReference type="EMBL" id="KAH3816984.1"/>
    </source>
</evidence>
<dbReference type="Proteomes" id="UP000828390">
    <property type="component" value="Unassembled WGS sequence"/>
</dbReference>
<accession>A0A9D4GGX4</accession>
<proteinExistence type="predicted"/>
<reference evidence="1" key="2">
    <citation type="submission" date="2020-11" db="EMBL/GenBank/DDBJ databases">
        <authorList>
            <person name="McCartney M.A."/>
            <person name="Auch B."/>
            <person name="Kono T."/>
            <person name="Mallez S."/>
            <person name="Becker A."/>
            <person name="Gohl D.M."/>
            <person name="Silverstein K.A.T."/>
            <person name="Koren S."/>
            <person name="Bechman K.B."/>
            <person name="Herman A."/>
            <person name="Abrahante J.E."/>
            <person name="Garbe J."/>
        </authorList>
    </citation>
    <scope>NUCLEOTIDE SEQUENCE</scope>
    <source>
        <strain evidence="1">Duluth1</strain>
        <tissue evidence="1">Whole animal</tissue>
    </source>
</reference>
<sequence>MRLLNEFKEHREFLRKKIRFQRKIRKKCTKTRLEHLKSQQVVLKELMNTF</sequence>
<comment type="caution">
    <text evidence="1">The sequence shown here is derived from an EMBL/GenBank/DDBJ whole genome shotgun (WGS) entry which is preliminary data.</text>
</comment>
<dbReference type="EMBL" id="JAIWYP010000005">
    <property type="protein sequence ID" value="KAH3816984.1"/>
    <property type="molecule type" value="Genomic_DNA"/>
</dbReference>
<name>A0A9D4GGX4_DREPO</name>
<dbReference type="AlphaFoldDB" id="A0A9D4GGX4"/>
<gene>
    <name evidence="1" type="ORF">DPMN_118509</name>
</gene>
<reference evidence="1" key="1">
    <citation type="journal article" date="2019" name="bioRxiv">
        <title>The Genome of the Zebra Mussel, Dreissena polymorpha: A Resource for Invasive Species Research.</title>
        <authorList>
            <person name="McCartney M.A."/>
            <person name="Auch B."/>
            <person name="Kono T."/>
            <person name="Mallez S."/>
            <person name="Zhang Y."/>
            <person name="Obille A."/>
            <person name="Becker A."/>
            <person name="Abrahante J.E."/>
            <person name="Garbe J."/>
            <person name="Badalamenti J.P."/>
            <person name="Herman A."/>
            <person name="Mangelson H."/>
            <person name="Liachko I."/>
            <person name="Sullivan S."/>
            <person name="Sone E.D."/>
            <person name="Koren S."/>
            <person name="Silverstein K.A.T."/>
            <person name="Beckman K.B."/>
            <person name="Gohl D.M."/>
        </authorList>
    </citation>
    <scope>NUCLEOTIDE SEQUENCE</scope>
    <source>
        <strain evidence="1">Duluth1</strain>
        <tissue evidence="1">Whole animal</tissue>
    </source>
</reference>
<evidence type="ECO:0000313" key="2">
    <source>
        <dbReference type="Proteomes" id="UP000828390"/>
    </source>
</evidence>
<organism evidence="1 2">
    <name type="scientific">Dreissena polymorpha</name>
    <name type="common">Zebra mussel</name>
    <name type="synonym">Mytilus polymorpha</name>
    <dbReference type="NCBI Taxonomy" id="45954"/>
    <lineage>
        <taxon>Eukaryota</taxon>
        <taxon>Metazoa</taxon>
        <taxon>Spiralia</taxon>
        <taxon>Lophotrochozoa</taxon>
        <taxon>Mollusca</taxon>
        <taxon>Bivalvia</taxon>
        <taxon>Autobranchia</taxon>
        <taxon>Heteroconchia</taxon>
        <taxon>Euheterodonta</taxon>
        <taxon>Imparidentia</taxon>
        <taxon>Neoheterodontei</taxon>
        <taxon>Myida</taxon>
        <taxon>Dreissenoidea</taxon>
        <taxon>Dreissenidae</taxon>
        <taxon>Dreissena</taxon>
    </lineage>
</organism>
<protein>
    <submittedName>
        <fullName evidence="1">Uncharacterized protein</fullName>
    </submittedName>
</protein>